<sequence length="63" mass="6931">MHHLAVVCYLINSNDNLSWRRQRFGAGGSSRCSRVTGFCDQVCPRCPGKRCAALNCDRVAEGS</sequence>
<evidence type="ECO:0000313" key="2">
    <source>
        <dbReference type="EMBL" id="KAH3828565.1"/>
    </source>
</evidence>
<accession>A0A9D4H326</accession>
<proteinExistence type="predicted"/>
<dbReference type="Proteomes" id="UP000828390">
    <property type="component" value="Unassembled WGS sequence"/>
</dbReference>
<name>A0A9D4H326_DREPO</name>
<gene>
    <name evidence="1" type="ORF">DPMN_130522</name>
    <name evidence="2" type="ORF">DPMN_130546</name>
</gene>
<reference evidence="1" key="2">
    <citation type="submission" date="2020-11" db="EMBL/GenBank/DDBJ databases">
        <authorList>
            <person name="McCartney M.A."/>
            <person name="Auch B."/>
            <person name="Kono T."/>
            <person name="Mallez S."/>
            <person name="Becker A."/>
            <person name="Gohl D.M."/>
            <person name="Silverstein K.A.T."/>
            <person name="Koren S."/>
            <person name="Bechman K.B."/>
            <person name="Herman A."/>
            <person name="Abrahante J.E."/>
            <person name="Garbe J."/>
        </authorList>
    </citation>
    <scope>NUCLEOTIDE SEQUENCE</scope>
    <source>
        <strain evidence="1">Duluth1</strain>
        <tissue evidence="1">Whole animal</tissue>
    </source>
</reference>
<reference evidence="1" key="1">
    <citation type="journal article" date="2019" name="bioRxiv">
        <title>The Genome of the Zebra Mussel, Dreissena polymorpha: A Resource for Invasive Species Research.</title>
        <authorList>
            <person name="McCartney M.A."/>
            <person name="Auch B."/>
            <person name="Kono T."/>
            <person name="Mallez S."/>
            <person name="Zhang Y."/>
            <person name="Obille A."/>
            <person name="Becker A."/>
            <person name="Abrahante J.E."/>
            <person name="Garbe J."/>
            <person name="Badalamenti J.P."/>
            <person name="Herman A."/>
            <person name="Mangelson H."/>
            <person name="Liachko I."/>
            <person name="Sullivan S."/>
            <person name="Sone E.D."/>
            <person name="Koren S."/>
            <person name="Silverstein K.A.T."/>
            <person name="Beckman K.B."/>
            <person name="Gohl D.M."/>
        </authorList>
    </citation>
    <scope>NUCLEOTIDE SEQUENCE</scope>
    <source>
        <strain evidence="1">Duluth1</strain>
        <tissue evidence="1">Whole animal</tissue>
    </source>
</reference>
<dbReference type="AlphaFoldDB" id="A0A9D4H326"/>
<comment type="caution">
    <text evidence="1">The sequence shown here is derived from an EMBL/GenBank/DDBJ whole genome shotgun (WGS) entry which is preliminary data.</text>
</comment>
<evidence type="ECO:0000313" key="1">
    <source>
        <dbReference type="EMBL" id="KAH3828541.1"/>
    </source>
</evidence>
<evidence type="ECO:0000313" key="3">
    <source>
        <dbReference type="Proteomes" id="UP000828390"/>
    </source>
</evidence>
<protein>
    <submittedName>
        <fullName evidence="1">Uncharacterized protein</fullName>
    </submittedName>
</protein>
<keyword evidence="3" id="KW-1185">Reference proteome</keyword>
<dbReference type="EMBL" id="JAIWYP010000005">
    <property type="protein sequence ID" value="KAH3828541.1"/>
    <property type="molecule type" value="Genomic_DNA"/>
</dbReference>
<organism evidence="1 3">
    <name type="scientific">Dreissena polymorpha</name>
    <name type="common">Zebra mussel</name>
    <name type="synonym">Mytilus polymorpha</name>
    <dbReference type="NCBI Taxonomy" id="45954"/>
    <lineage>
        <taxon>Eukaryota</taxon>
        <taxon>Metazoa</taxon>
        <taxon>Spiralia</taxon>
        <taxon>Lophotrochozoa</taxon>
        <taxon>Mollusca</taxon>
        <taxon>Bivalvia</taxon>
        <taxon>Autobranchia</taxon>
        <taxon>Heteroconchia</taxon>
        <taxon>Euheterodonta</taxon>
        <taxon>Imparidentia</taxon>
        <taxon>Neoheterodontei</taxon>
        <taxon>Myida</taxon>
        <taxon>Dreissenoidea</taxon>
        <taxon>Dreissenidae</taxon>
        <taxon>Dreissena</taxon>
    </lineage>
</organism>
<dbReference type="EMBL" id="JAIWYP010000005">
    <property type="protein sequence ID" value="KAH3828565.1"/>
    <property type="molecule type" value="Genomic_DNA"/>
</dbReference>